<name>A0A2S3ZB91_9MICO</name>
<evidence type="ECO:0000313" key="2">
    <source>
        <dbReference type="Proteomes" id="UP000237104"/>
    </source>
</evidence>
<organism evidence="1 2">
    <name type="scientific">Cryobacterium zongtaii</name>
    <dbReference type="NCBI Taxonomy" id="1259217"/>
    <lineage>
        <taxon>Bacteria</taxon>
        <taxon>Bacillati</taxon>
        <taxon>Actinomycetota</taxon>
        <taxon>Actinomycetes</taxon>
        <taxon>Micrococcales</taxon>
        <taxon>Microbacteriaceae</taxon>
        <taxon>Cryobacterium</taxon>
    </lineage>
</organism>
<dbReference type="SUPFAM" id="SSF56112">
    <property type="entry name" value="Protein kinase-like (PK-like)"/>
    <property type="match status" value="1"/>
</dbReference>
<dbReference type="InterPro" id="IPR011009">
    <property type="entry name" value="Kinase-like_dom_sf"/>
</dbReference>
<evidence type="ECO:0008006" key="3">
    <source>
        <dbReference type="Google" id="ProtNLM"/>
    </source>
</evidence>
<evidence type="ECO:0000313" key="1">
    <source>
        <dbReference type="EMBL" id="POH62801.1"/>
    </source>
</evidence>
<dbReference type="Proteomes" id="UP000237104">
    <property type="component" value="Unassembled WGS sequence"/>
</dbReference>
<dbReference type="RefSeq" id="WP_103431465.1">
    <property type="nucleotide sequence ID" value="NZ_PPXF01000053.1"/>
</dbReference>
<protein>
    <recommendedName>
        <fullName evidence="3">Aminoglycoside phosphotransferase domain-containing protein</fullName>
    </recommendedName>
</protein>
<dbReference type="GO" id="GO:0019748">
    <property type="term" value="P:secondary metabolic process"/>
    <property type="evidence" value="ECO:0007669"/>
    <property type="project" value="InterPro"/>
</dbReference>
<dbReference type="OrthoDB" id="3806873at2"/>
<proteinExistence type="predicted"/>
<dbReference type="InterPro" id="IPR006748">
    <property type="entry name" value="NH2Glyco/OHUrea_AB-resist_kin"/>
</dbReference>
<reference evidence="1 2" key="1">
    <citation type="submission" date="2018-01" db="EMBL/GenBank/DDBJ databases">
        <title>Cryobacterium sp. nov., from glaciers in China.</title>
        <authorList>
            <person name="Liu Q."/>
            <person name="Xin Y.-H."/>
        </authorList>
    </citation>
    <scope>NUCLEOTIDE SEQUENCE [LARGE SCALE GENOMIC DNA]</scope>
    <source>
        <strain evidence="1 2">TMB1-8</strain>
    </source>
</reference>
<sequence length="318" mass="33614">MQLNDEKMGGMDTFPEISSAFRAEVTRRDALAAQWLEGLPGLWRSLAAAWGLDVVGSPRTGATSLVVPVVTRTGIRAAVKLVSPVVRIEAEVSALSAFGGRGAVTLLDADTTRQAMLLEWIDGPALSEMADKGAAMAIAGQLSHELATATSPAGAPGLAGQACGWLAQLREQHEVAQQSGSAMSDEHLQLAVRIVQQLASDGTSTLTHGDLSLSNILQADSDRWVAIDPLLLIGTSANEAHTVVRSHLSTAMSADAPVAVLADWTRRFTETAGVDYTWAQALSFARYVGSYYWESQNEGASANVARLRRAALLLAPLV</sequence>
<gene>
    <name evidence="1" type="ORF">C3B59_11355</name>
</gene>
<dbReference type="GO" id="GO:0016773">
    <property type="term" value="F:phosphotransferase activity, alcohol group as acceptor"/>
    <property type="evidence" value="ECO:0007669"/>
    <property type="project" value="InterPro"/>
</dbReference>
<comment type="caution">
    <text evidence="1">The sequence shown here is derived from an EMBL/GenBank/DDBJ whole genome shotgun (WGS) entry which is preliminary data.</text>
</comment>
<dbReference type="Pfam" id="PF04655">
    <property type="entry name" value="APH_6_hur"/>
    <property type="match status" value="1"/>
</dbReference>
<dbReference type="EMBL" id="PPXF01000053">
    <property type="protein sequence ID" value="POH62801.1"/>
    <property type="molecule type" value="Genomic_DNA"/>
</dbReference>
<accession>A0A2S3ZB91</accession>
<dbReference type="AlphaFoldDB" id="A0A2S3ZB91"/>